<dbReference type="EMBL" id="BMNC01000028">
    <property type="protein sequence ID" value="GGN28541.1"/>
    <property type="molecule type" value="Genomic_DNA"/>
</dbReference>
<keyword evidence="2" id="KW-1185">Reference proteome</keyword>
<evidence type="ECO:0000313" key="2">
    <source>
        <dbReference type="Proteomes" id="UP000597656"/>
    </source>
</evidence>
<accession>A0ABQ2IVH8</accession>
<proteinExistence type="predicted"/>
<protein>
    <recommendedName>
        <fullName evidence="3">Transposase</fullName>
    </recommendedName>
</protein>
<gene>
    <name evidence="1" type="ORF">GCM10011609_84740</name>
</gene>
<evidence type="ECO:0008006" key="3">
    <source>
        <dbReference type="Google" id="ProtNLM"/>
    </source>
</evidence>
<dbReference type="Proteomes" id="UP000597656">
    <property type="component" value="Unassembled WGS sequence"/>
</dbReference>
<evidence type="ECO:0000313" key="1">
    <source>
        <dbReference type="EMBL" id="GGN28541.1"/>
    </source>
</evidence>
<comment type="caution">
    <text evidence="1">The sequence shown here is derived from an EMBL/GenBank/DDBJ whole genome shotgun (WGS) entry which is preliminary data.</text>
</comment>
<reference evidence="2" key="1">
    <citation type="journal article" date="2019" name="Int. J. Syst. Evol. Microbiol.">
        <title>The Global Catalogue of Microorganisms (GCM) 10K type strain sequencing project: providing services to taxonomists for standard genome sequencing and annotation.</title>
        <authorList>
            <consortium name="The Broad Institute Genomics Platform"/>
            <consortium name="The Broad Institute Genome Sequencing Center for Infectious Disease"/>
            <person name="Wu L."/>
            <person name="Ma J."/>
        </authorList>
    </citation>
    <scope>NUCLEOTIDE SEQUENCE [LARGE SCALE GENOMIC DNA]</scope>
    <source>
        <strain evidence="2">CGMCC 4.7319</strain>
    </source>
</reference>
<organism evidence="1 2">
    <name type="scientific">Lentzea pudingi</name>
    <dbReference type="NCBI Taxonomy" id="1789439"/>
    <lineage>
        <taxon>Bacteria</taxon>
        <taxon>Bacillati</taxon>
        <taxon>Actinomycetota</taxon>
        <taxon>Actinomycetes</taxon>
        <taxon>Pseudonocardiales</taxon>
        <taxon>Pseudonocardiaceae</taxon>
        <taxon>Lentzea</taxon>
    </lineage>
</organism>
<name>A0ABQ2IVH8_9PSEU</name>
<sequence length="116" mass="12555">MRAALEASVAGQPLSVRFEAEGGCPPSRVCRTRGPITAPELPQPHPAEHLLKPVRQLIKSMNDTLKGQLDLELHGGRTIDGVTARIAPRVLALTAAIWHNRATGQPLTRSLIAYDH</sequence>